<reference evidence="1" key="1">
    <citation type="submission" date="2013-07" db="EMBL/GenBank/DDBJ databases">
        <title>The genome of Eucalyptus grandis.</title>
        <authorList>
            <person name="Schmutz J."/>
            <person name="Hayes R."/>
            <person name="Myburg A."/>
            <person name="Tuskan G."/>
            <person name="Grattapaglia D."/>
            <person name="Rokhsar D.S."/>
        </authorList>
    </citation>
    <scope>NUCLEOTIDE SEQUENCE</scope>
    <source>
        <tissue evidence="1">Leaf extractions</tissue>
    </source>
</reference>
<protein>
    <submittedName>
        <fullName evidence="1">Uncharacterized protein</fullName>
    </submittedName>
</protein>
<dbReference type="Gramene" id="KCW85103">
    <property type="protein sequence ID" value="KCW85103"/>
    <property type="gene ID" value="EUGRSUZ_B01938"/>
</dbReference>
<dbReference type="EMBL" id="KK198754">
    <property type="protein sequence ID" value="KCW85103.1"/>
    <property type="molecule type" value="Genomic_DNA"/>
</dbReference>
<organism evidence="1">
    <name type="scientific">Eucalyptus grandis</name>
    <name type="common">Flooded gum</name>
    <dbReference type="NCBI Taxonomy" id="71139"/>
    <lineage>
        <taxon>Eukaryota</taxon>
        <taxon>Viridiplantae</taxon>
        <taxon>Streptophyta</taxon>
        <taxon>Embryophyta</taxon>
        <taxon>Tracheophyta</taxon>
        <taxon>Spermatophyta</taxon>
        <taxon>Magnoliopsida</taxon>
        <taxon>eudicotyledons</taxon>
        <taxon>Gunneridae</taxon>
        <taxon>Pentapetalae</taxon>
        <taxon>rosids</taxon>
        <taxon>malvids</taxon>
        <taxon>Myrtales</taxon>
        <taxon>Myrtaceae</taxon>
        <taxon>Myrtoideae</taxon>
        <taxon>Eucalypteae</taxon>
        <taxon>Eucalyptus</taxon>
    </lineage>
</organism>
<sequence>MSPSPCRGCRVRCEFLPSIDSHSWDLDLACRGHARGFARDLKVCRLDLEPSALGVRNESFYSHLVLSLRITVAFLDGQSVLLLI</sequence>
<name>A0A059D2Y5_EUCGR</name>
<dbReference type="InParanoid" id="A0A059D2Y5"/>
<evidence type="ECO:0000313" key="1">
    <source>
        <dbReference type="EMBL" id="KCW85103.1"/>
    </source>
</evidence>
<dbReference type="AlphaFoldDB" id="A0A059D2Y5"/>
<proteinExistence type="predicted"/>
<gene>
    <name evidence="1" type="ORF">EUGRSUZ_B01938</name>
</gene>
<accession>A0A059D2Y5</accession>